<keyword evidence="1" id="KW-0812">Transmembrane</keyword>
<dbReference type="RefSeq" id="XP_024719823.1">
    <property type="nucleotide sequence ID" value="XM_024865856.1"/>
</dbReference>
<dbReference type="InParanoid" id="A0A2T3AYT3"/>
<evidence type="ECO:0000256" key="1">
    <source>
        <dbReference type="SAM" id="Phobius"/>
    </source>
</evidence>
<reference evidence="2 3" key="1">
    <citation type="journal article" date="2018" name="New Phytol.">
        <title>Comparative genomics and transcriptomics depict ericoid mycorrhizal fungi as versatile saprotrophs and plant mutualists.</title>
        <authorList>
            <person name="Martino E."/>
            <person name="Morin E."/>
            <person name="Grelet G.A."/>
            <person name="Kuo A."/>
            <person name="Kohler A."/>
            <person name="Daghino S."/>
            <person name="Barry K.W."/>
            <person name="Cichocki N."/>
            <person name="Clum A."/>
            <person name="Dockter R.B."/>
            <person name="Hainaut M."/>
            <person name="Kuo R.C."/>
            <person name="LaButti K."/>
            <person name="Lindahl B.D."/>
            <person name="Lindquist E.A."/>
            <person name="Lipzen A."/>
            <person name="Khouja H.R."/>
            <person name="Magnuson J."/>
            <person name="Murat C."/>
            <person name="Ohm R.A."/>
            <person name="Singer S.W."/>
            <person name="Spatafora J.W."/>
            <person name="Wang M."/>
            <person name="Veneault-Fourrey C."/>
            <person name="Henrissat B."/>
            <person name="Grigoriev I.V."/>
            <person name="Martin F.M."/>
            <person name="Perotto S."/>
        </authorList>
    </citation>
    <scope>NUCLEOTIDE SEQUENCE [LARGE SCALE GENOMIC DNA]</scope>
    <source>
        <strain evidence="2 3">ATCC 22711</strain>
    </source>
</reference>
<organism evidence="2 3">
    <name type="scientific">Amorphotheca resinae ATCC 22711</name>
    <dbReference type="NCBI Taxonomy" id="857342"/>
    <lineage>
        <taxon>Eukaryota</taxon>
        <taxon>Fungi</taxon>
        <taxon>Dikarya</taxon>
        <taxon>Ascomycota</taxon>
        <taxon>Pezizomycotina</taxon>
        <taxon>Leotiomycetes</taxon>
        <taxon>Helotiales</taxon>
        <taxon>Amorphothecaceae</taxon>
        <taxon>Amorphotheca</taxon>
    </lineage>
</organism>
<name>A0A2T3AYT3_AMORE</name>
<feature type="transmembrane region" description="Helical" evidence="1">
    <location>
        <begin position="60"/>
        <end position="89"/>
    </location>
</feature>
<keyword evidence="3" id="KW-1185">Reference proteome</keyword>
<protein>
    <submittedName>
        <fullName evidence="2">Uncharacterized protein</fullName>
    </submittedName>
</protein>
<evidence type="ECO:0000313" key="2">
    <source>
        <dbReference type="EMBL" id="PSS15224.1"/>
    </source>
</evidence>
<evidence type="ECO:0000313" key="3">
    <source>
        <dbReference type="Proteomes" id="UP000241818"/>
    </source>
</evidence>
<sequence>MYVGISRERERGRKEGIYLESKEMEESLHPGFWAAEVGSKRFLEQLNERIAHTSPATQPLLVLLLIFVIVIGTANIIILIWLFLLILFWESAHKVRRPKGWSRLQGQVKEA</sequence>
<dbReference type="Proteomes" id="UP000241818">
    <property type="component" value="Unassembled WGS sequence"/>
</dbReference>
<dbReference type="EMBL" id="KZ679013">
    <property type="protein sequence ID" value="PSS15224.1"/>
    <property type="molecule type" value="Genomic_DNA"/>
</dbReference>
<keyword evidence="1" id="KW-0472">Membrane</keyword>
<accession>A0A2T3AYT3</accession>
<gene>
    <name evidence="2" type="ORF">M430DRAFT_29214</name>
</gene>
<proteinExistence type="predicted"/>
<dbReference type="GeneID" id="36573937"/>
<dbReference type="AlphaFoldDB" id="A0A2T3AYT3"/>
<keyword evidence="1" id="KW-1133">Transmembrane helix</keyword>